<evidence type="ECO:0000313" key="2">
    <source>
        <dbReference type="Proteomes" id="UP000499080"/>
    </source>
</evidence>
<sequence length="198" mass="23049">MLMDVHKTKRFGSTLTFLTRYSEEGNEFLNKIVTGDENWVCHVTPESKQQSMEWRHSRSHTQKNSKHRCQHTKSCALCYGMDRHGILLVEFLPRGKTINAVRYCETLRKLRCTIQNKIRGMLSQSTVLPHDNARPHSAGVTQNLIQQFGLEEFDHPPYSPNLAPSDYHLFLNLKRDFGGKRFDSDGCLHWRHLSLKRV</sequence>
<name>A0A4Y2T3X9_ARAVE</name>
<reference evidence="1 2" key="1">
    <citation type="journal article" date="2019" name="Sci. Rep.">
        <title>Orb-weaving spider Araneus ventricosus genome elucidates the spidroin gene catalogue.</title>
        <authorList>
            <person name="Kono N."/>
            <person name="Nakamura H."/>
            <person name="Ohtoshi R."/>
            <person name="Moran D.A.P."/>
            <person name="Shinohara A."/>
            <person name="Yoshida Y."/>
            <person name="Fujiwara M."/>
            <person name="Mori M."/>
            <person name="Tomita M."/>
            <person name="Arakawa K."/>
        </authorList>
    </citation>
    <scope>NUCLEOTIDE SEQUENCE [LARGE SCALE GENOMIC DNA]</scope>
</reference>
<organism evidence="1 2">
    <name type="scientific">Araneus ventricosus</name>
    <name type="common">Orbweaver spider</name>
    <name type="synonym">Epeira ventricosa</name>
    <dbReference type="NCBI Taxonomy" id="182803"/>
    <lineage>
        <taxon>Eukaryota</taxon>
        <taxon>Metazoa</taxon>
        <taxon>Ecdysozoa</taxon>
        <taxon>Arthropoda</taxon>
        <taxon>Chelicerata</taxon>
        <taxon>Arachnida</taxon>
        <taxon>Araneae</taxon>
        <taxon>Araneomorphae</taxon>
        <taxon>Entelegynae</taxon>
        <taxon>Araneoidea</taxon>
        <taxon>Araneidae</taxon>
        <taxon>Araneus</taxon>
    </lineage>
</organism>
<dbReference type="GO" id="GO:0003676">
    <property type="term" value="F:nucleic acid binding"/>
    <property type="evidence" value="ECO:0007669"/>
    <property type="project" value="InterPro"/>
</dbReference>
<accession>A0A4Y2T3X9</accession>
<comment type="caution">
    <text evidence="1">The sequence shown here is derived from an EMBL/GenBank/DDBJ whole genome shotgun (WGS) entry which is preliminary data.</text>
</comment>
<dbReference type="PANTHER" id="PTHR46060">
    <property type="entry name" value="MARINER MOS1 TRANSPOSASE-LIKE PROTEIN"/>
    <property type="match status" value="1"/>
</dbReference>
<dbReference type="InterPro" id="IPR036397">
    <property type="entry name" value="RNaseH_sf"/>
</dbReference>
<evidence type="ECO:0000313" key="1">
    <source>
        <dbReference type="EMBL" id="GBN95292.1"/>
    </source>
</evidence>
<dbReference type="Proteomes" id="UP000499080">
    <property type="component" value="Unassembled WGS sequence"/>
</dbReference>
<keyword evidence="2" id="KW-1185">Reference proteome</keyword>
<dbReference type="InterPro" id="IPR001888">
    <property type="entry name" value="Transposase_1"/>
</dbReference>
<proteinExistence type="predicted"/>
<dbReference type="InterPro" id="IPR052709">
    <property type="entry name" value="Transposase-MT_Hybrid"/>
</dbReference>
<protein>
    <submittedName>
        <fullName evidence="1">Mariner Mos1 transposase</fullName>
    </submittedName>
</protein>
<gene>
    <name evidence="1" type="primary">marinerT_16</name>
    <name evidence="1" type="ORF">AVEN_152478_1</name>
</gene>
<dbReference type="AlphaFoldDB" id="A0A4Y2T3X9"/>
<dbReference type="Gene3D" id="3.30.420.10">
    <property type="entry name" value="Ribonuclease H-like superfamily/Ribonuclease H"/>
    <property type="match status" value="1"/>
</dbReference>
<dbReference type="Pfam" id="PF01359">
    <property type="entry name" value="Transposase_1"/>
    <property type="match status" value="1"/>
</dbReference>
<dbReference type="PANTHER" id="PTHR46060:SF1">
    <property type="entry name" value="MARINER MOS1 TRANSPOSASE-LIKE PROTEIN"/>
    <property type="match status" value="1"/>
</dbReference>
<dbReference type="EMBL" id="BGPR01025959">
    <property type="protein sequence ID" value="GBN95292.1"/>
    <property type="molecule type" value="Genomic_DNA"/>
</dbReference>